<dbReference type="AlphaFoldDB" id="F3KVG7"/>
<dbReference type="GO" id="GO:0005886">
    <property type="term" value="C:plasma membrane"/>
    <property type="evidence" value="ECO:0007669"/>
    <property type="project" value="TreeGrafter"/>
</dbReference>
<evidence type="ECO:0000256" key="3">
    <source>
        <dbReference type="ARBA" id="ARBA00029447"/>
    </source>
</evidence>
<feature type="domain" description="Methyl-accepting transducer" evidence="7">
    <location>
        <begin position="304"/>
        <end position="533"/>
    </location>
</feature>
<dbReference type="GO" id="GO:0007165">
    <property type="term" value="P:signal transduction"/>
    <property type="evidence" value="ECO:0007669"/>
    <property type="project" value="UniProtKB-KW"/>
</dbReference>
<dbReference type="SUPFAM" id="SSF58104">
    <property type="entry name" value="Methyl-accepting chemotaxis protein (MCP) signaling domain"/>
    <property type="match status" value="1"/>
</dbReference>
<evidence type="ECO:0000256" key="2">
    <source>
        <dbReference type="ARBA" id="ARBA00022481"/>
    </source>
</evidence>
<keyword evidence="5" id="KW-0175">Coiled coil</keyword>
<keyword evidence="6" id="KW-0812">Transmembrane</keyword>
<dbReference type="Pfam" id="PF00015">
    <property type="entry name" value="MCPsignal"/>
    <property type="match status" value="1"/>
</dbReference>
<evidence type="ECO:0000256" key="4">
    <source>
        <dbReference type="PROSITE-ProRule" id="PRU00284"/>
    </source>
</evidence>
<evidence type="ECO:0000313" key="10">
    <source>
        <dbReference type="Proteomes" id="UP000016368"/>
    </source>
</evidence>
<dbReference type="InterPro" id="IPR003660">
    <property type="entry name" value="HAMP_dom"/>
</dbReference>
<dbReference type="InterPro" id="IPR051310">
    <property type="entry name" value="MCP_chemotaxis"/>
</dbReference>
<sequence>MPSLTYPSLFRAAVRRFAALWPGDGRFTIGMRLALGFGLVLTLFAGTTVYAVLQMGSMERNMASAVHAHAEIAMRAGVMRKSIDDIYLNALLLVLSTQRDDLEYYQGLIEQSRKTYQQARNELLALTRDGHDVRGLAQGMQALAASEIALVELQQSIARRISTAAAAREPGGFEIDMASVDHLAGTVRARFDQWVKAVEPIVEATAAAGRERQDHASNAAYLARAAQVAASLVAILGGAVAAWVIAMGVTRPIRDAVQVAERVARGDLSLKISRGGRDEMGALLDALARMQDSLGALVGEVRDAAHAIQDASAEVASGNHDLSRRTEHAASQLQQTVGTMEQISGAVRQSSEAARSANELASGAAGAAEQGGSVAERAVLSMQDITAQSHRIADIIGVIEGIAFQTNILALNAAVEAARAGEQGRGFAVVAGEVRGLAQRSDVAAKDIRQLIQSSIASVEIGRALVSDAGRNMDGIVAQVREVTKAIDEIRRAAESQSTGVDGVARAMNEIDRATQQNAALVEQSAAAAESLQAQAQRLTRLVSAFQLAGPSQHLLV</sequence>
<feature type="transmembrane region" description="Helical" evidence="6">
    <location>
        <begin position="29"/>
        <end position="53"/>
    </location>
</feature>
<evidence type="ECO:0000256" key="1">
    <source>
        <dbReference type="ARBA" id="ARBA00004370"/>
    </source>
</evidence>
<dbReference type="GO" id="GO:0004888">
    <property type="term" value="F:transmembrane signaling receptor activity"/>
    <property type="evidence" value="ECO:0007669"/>
    <property type="project" value="InterPro"/>
</dbReference>
<dbReference type="CDD" id="cd11386">
    <property type="entry name" value="MCP_signal"/>
    <property type="match status" value="1"/>
</dbReference>
<feature type="coiled-coil region" evidence="5">
    <location>
        <begin position="504"/>
        <end position="542"/>
    </location>
</feature>
<dbReference type="SMART" id="SM00304">
    <property type="entry name" value="HAMP"/>
    <property type="match status" value="1"/>
</dbReference>
<dbReference type="EMBL" id="AEGR01000077">
    <property type="protein sequence ID" value="EGI76205.1"/>
    <property type="molecule type" value="Genomic_DNA"/>
</dbReference>
<accession>F3KVG7</accession>
<keyword evidence="6" id="KW-0472">Membrane</keyword>
<feature type="transmembrane region" description="Helical" evidence="6">
    <location>
        <begin position="228"/>
        <end position="249"/>
    </location>
</feature>
<evidence type="ECO:0000259" key="7">
    <source>
        <dbReference type="PROSITE" id="PS50111"/>
    </source>
</evidence>
<dbReference type="PANTHER" id="PTHR43531">
    <property type="entry name" value="PROTEIN ICFG"/>
    <property type="match status" value="1"/>
</dbReference>
<dbReference type="RefSeq" id="WP_006298537.1">
    <property type="nucleotide sequence ID" value="NZ_AEGR01000077.1"/>
</dbReference>
<evidence type="ECO:0000256" key="5">
    <source>
        <dbReference type="SAM" id="Coils"/>
    </source>
</evidence>
<keyword evidence="6" id="KW-1133">Transmembrane helix</keyword>
<dbReference type="Proteomes" id="UP000016368">
    <property type="component" value="Unassembled WGS sequence"/>
</dbReference>
<dbReference type="FunFam" id="1.10.287.950:FF:000001">
    <property type="entry name" value="Methyl-accepting chemotaxis sensory transducer"/>
    <property type="match status" value="1"/>
</dbReference>
<dbReference type="SMART" id="SM00283">
    <property type="entry name" value="MA"/>
    <property type="match status" value="1"/>
</dbReference>
<keyword evidence="2" id="KW-0488">Methylation</keyword>
<feature type="coiled-coil region" evidence="5">
    <location>
        <begin position="102"/>
        <end position="129"/>
    </location>
</feature>
<dbReference type="OrthoDB" id="8583713at2"/>
<dbReference type="GO" id="GO:0006935">
    <property type="term" value="P:chemotaxis"/>
    <property type="evidence" value="ECO:0007669"/>
    <property type="project" value="InterPro"/>
</dbReference>
<evidence type="ECO:0000313" key="9">
    <source>
        <dbReference type="EMBL" id="EGI76205.1"/>
    </source>
</evidence>
<dbReference type="Pfam" id="PF00672">
    <property type="entry name" value="HAMP"/>
    <property type="match status" value="1"/>
</dbReference>
<dbReference type="PROSITE" id="PS50885">
    <property type="entry name" value="HAMP"/>
    <property type="match status" value="1"/>
</dbReference>
<dbReference type="PRINTS" id="PR00260">
    <property type="entry name" value="CHEMTRNSDUCR"/>
</dbReference>
<dbReference type="InterPro" id="IPR004090">
    <property type="entry name" value="Chemotax_Me-accpt_rcpt"/>
</dbReference>
<dbReference type="Gene3D" id="1.10.287.950">
    <property type="entry name" value="Methyl-accepting chemotaxis protein"/>
    <property type="match status" value="1"/>
</dbReference>
<feature type="domain" description="HAMP" evidence="8">
    <location>
        <begin position="247"/>
        <end position="299"/>
    </location>
</feature>
<gene>
    <name evidence="9" type="ORF">HGR_12272</name>
</gene>
<proteinExistence type="inferred from homology"/>
<dbReference type="eggNOG" id="COG0840">
    <property type="taxonomic scope" value="Bacteria"/>
</dbReference>
<dbReference type="CDD" id="cd06225">
    <property type="entry name" value="HAMP"/>
    <property type="match status" value="1"/>
</dbReference>
<reference evidence="9 10" key="1">
    <citation type="journal article" date="2011" name="EMBO J.">
        <title>Structural diversity of bacterial flagellar motors.</title>
        <authorList>
            <person name="Chen S."/>
            <person name="Beeby M."/>
            <person name="Murphy G.E."/>
            <person name="Leadbetter J.R."/>
            <person name="Hendrixson D.R."/>
            <person name="Briegel A."/>
            <person name="Li Z."/>
            <person name="Shi J."/>
            <person name="Tocheva E.I."/>
            <person name="Muller A."/>
            <person name="Dobro M.J."/>
            <person name="Jensen G.J."/>
        </authorList>
    </citation>
    <scope>NUCLEOTIDE SEQUENCE [LARGE SCALE GENOMIC DNA]</scope>
    <source>
        <strain evidence="9 10">ATCC 19624</strain>
    </source>
</reference>
<evidence type="ECO:0000259" key="8">
    <source>
        <dbReference type="PROSITE" id="PS50885"/>
    </source>
</evidence>
<dbReference type="PROSITE" id="PS50111">
    <property type="entry name" value="CHEMOTAXIS_TRANSDUC_2"/>
    <property type="match status" value="1"/>
</dbReference>
<protein>
    <submittedName>
        <fullName evidence="9">Methyl-accepting chemotaxis sensory transducer</fullName>
    </submittedName>
</protein>
<comment type="similarity">
    <text evidence="3">Belongs to the methyl-accepting chemotaxis (MCP) protein family.</text>
</comment>
<dbReference type="InterPro" id="IPR004089">
    <property type="entry name" value="MCPsignal_dom"/>
</dbReference>
<evidence type="ECO:0000256" key="6">
    <source>
        <dbReference type="SAM" id="Phobius"/>
    </source>
</evidence>
<comment type="subcellular location">
    <subcellularLocation>
        <location evidence="1">Membrane</location>
    </subcellularLocation>
</comment>
<dbReference type="STRING" id="887062.HGR_12272"/>
<dbReference type="PANTHER" id="PTHR43531:SF14">
    <property type="entry name" value="METHYL-ACCEPTING CHEMOTAXIS PROTEIN I-RELATED"/>
    <property type="match status" value="1"/>
</dbReference>
<keyword evidence="4" id="KW-0807">Transducer</keyword>
<comment type="caution">
    <text evidence="9">The sequence shown here is derived from an EMBL/GenBank/DDBJ whole genome shotgun (WGS) entry which is preliminary data.</text>
</comment>
<organism evidence="9 10">
    <name type="scientific">Hylemonella gracilis ATCC 19624</name>
    <dbReference type="NCBI Taxonomy" id="887062"/>
    <lineage>
        <taxon>Bacteria</taxon>
        <taxon>Pseudomonadati</taxon>
        <taxon>Pseudomonadota</taxon>
        <taxon>Betaproteobacteria</taxon>
        <taxon>Burkholderiales</taxon>
        <taxon>Comamonadaceae</taxon>
        <taxon>Hylemonella</taxon>
    </lineage>
</organism>
<name>F3KVG7_9BURK</name>
<keyword evidence="10" id="KW-1185">Reference proteome</keyword>